<dbReference type="EC" id="2.7.1.56" evidence="2 11"/>
<accession>A0A6M0Q7A2</accession>
<dbReference type="NCBIfam" id="TIGR03168">
    <property type="entry name" value="1-PFK"/>
    <property type="match status" value="1"/>
</dbReference>
<evidence type="ECO:0000256" key="9">
    <source>
        <dbReference type="ARBA" id="ARBA00047745"/>
    </source>
</evidence>
<evidence type="ECO:0000256" key="3">
    <source>
        <dbReference type="ARBA" id="ARBA00013596"/>
    </source>
</evidence>
<dbReference type="PROSITE" id="PS00583">
    <property type="entry name" value="PFKB_KINASES_1"/>
    <property type="match status" value="1"/>
</dbReference>
<comment type="catalytic activity">
    <reaction evidence="9 11">
        <text>beta-D-fructose 1-phosphate + ATP = beta-D-fructose 1,6-bisphosphate + ADP + H(+)</text>
        <dbReference type="Rhea" id="RHEA:14213"/>
        <dbReference type="ChEBI" id="CHEBI:15378"/>
        <dbReference type="ChEBI" id="CHEBI:30616"/>
        <dbReference type="ChEBI" id="CHEBI:32966"/>
        <dbReference type="ChEBI" id="CHEBI:138881"/>
        <dbReference type="ChEBI" id="CHEBI:456216"/>
        <dbReference type="EC" id="2.7.1.56"/>
    </reaction>
</comment>
<keyword evidence="6 11" id="KW-0418">Kinase</keyword>
<keyword evidence="14" id="KW-1185">Reference proteome</keyword>
<dbReference type="InterPro" id="IPR011611">
    <property type="entry name" value="PfkB_dom"/>
</dbReference>
<dbReference type="InterPro" id="IPR029056">
    <property type="entry name" value="Ribokinase-like"/>
</dbReference>
<evidence type="ECO:0000256" key="2">
    <source>
        <dbReference type="ARBA" id="ARBA00012131"/>
    </source>
</evidence>
<gene>
    <name evidence="13" type="primary">pfkB</name>
    <name evidence="13" type="ORF">G4D63_10540</name>
</gene>
<name>A0A6M0Q7A2_9BACI</name>
<comment type="similarity">
    <text evidence="1 11">Belongs to the carbohydrate kinase PfkB family.</text>
</comment>
<dbReference type="GO" id="GO:0044281">
    <property type="term" value="P:small molecule metabolic process"/>
    <property type="evidence" value="ECO:0007669"/>
    <property type="project" value="UniProtKB-ARBA"/>
</dbReference>
<dbReference type="PANTHER" id="PTHR46566:SF1">
    <property type="entry name" value="1-PHOSPHOFRUCTOKINASE"/>
    <property type="match status" value="1"/>
</dbReference>
<proteinExistence type="inferred from homology"/>
<organism evidence="13 14">
    <name type="scientific">Bacillus mesophilus</name>
    <dbReference type="NCBI Taxonomy" id="1808955"/>
    <lineage>
        <taxon>Bacteria</taxon>
        <taxon>Bacillati</taxon>
        <taxon>Bacillota</taxon>
        <taxon>Bacilli</taxon>
        <taxon>Bacillales</taxon>
        <taxon>Bacillaceae</taxon>
        <taxon>Bacillus</taxon>
    </lineage>
</organism>
<evidence type="ECO:0000256" key="1">
    <source>
        <dbReference type="ARBA" id="ARBA00010688"/>
    </source>
</evidence>
<sequence length="303" mass="32655">MIYTCTLNPSIDYLVEVENLSLGSLNRTNKTFFYPGGKGINVSRVLRRLGVDNQALGFIGGFTGGFIKDFLEREGISHQFIEHDEPTRINIKLKEAQETEINGSGSFINGSQKEELYKLVEGLTSSDYFVLAGSYPPSISLDYYKSLASLCQEKGIPFIVDVSGPPLKEVLQYRPLVIKPNQHELSELVGKEISSKEEAITFGRQLLANGPQNIIISMGGEGAVLVNDEVTLVASVPKGTVKNSVGAGDSTVAGFLASLVQGGTIAEAFQHGVASGTATAFSTDLCTEEDVRNILSQVKIKTL</sequence>
<reference evidence="13 14" key="1">
    <citation type="submission" date="2020-02" db="EMBL/GenBank/DDBJ databases">
        <title>Bacillus aquiflavi sp. nov., isolated from yellow water of strong flavor Chinese baijiu in Yibin region of China.</title>
        <authorList>
            <person name="Xie J."/>
        </authorList>
    </citation>
    <scope>NUCLEOTIDE SEQUENCE [LARGE SCALE GENOMIC DNA]</scope>
    <source>
        <strain evidence="13 14">SA4</strain>
    </source>
</reference>
<dbReference type="InterPro" id="IPR002173">
    <property type="entry name" value="Carboh/pur_kinase_PfkB_CS"/>
</dbReference>
<dbReference type="Proteomes" id="UP000481043">
    <property type="component" value="Unassembled WGS sequence"/>
</dbReference>
<dbReference type="GO" id="GO:0005829">
    <property type="term" value="C:cytosol"/>
    <property type="evidence" value="ECO:0007669"/>
    <property type="project" value="TreeGrafter"/>
</dbReference>
<keyword evidence="5 11" id="KW-0547">Nucleotide-binding</keyword>
<feature type="domain" description="Carbohydrate kinase PfkB" evidence="12">
    <location>
        <begin position="9"/>
        <end position="284"/>
    </location>
</feature>
<dbReference type="PANTHER" id="PTHR46566">
    <property type="entry name" value="1-PHOSPHOFRUCTOKINASE-RELATED"/>
    <property type="match status" value="1"/>
</dbReference>
<evidence type="ECO:0000256" key="6">
    <source>
        <dbReference type="ARBA" id="ARBA00022777"/>
    </source>
</evidence>
<dbReference type="InterPro" id="IPR017583">
    <property type="entry name" value="Tagatose/fructose_Pkinase"/>
</dbReference>
<evidence type="ECO:0000256" key="11">
    <source>
        <dbReference type="RuleBase" id="RU369061"/>
    </source>
</evidence>
<evidence type="ECO:0000313" key="14">
    <source>
        <dbReference type="Proteomes" id="UP000481043"/>
    </source>
</evidence>
<dbReference type="AlphaFoldDB" id="A0A6M0Q7A2"/>
<comment type="caution">
    <text evidence="13">The sequence shown here is derived from an EMBL/GenBank/DDBJ whole genome shotgun (WGS) entry which is preliminary data.</text>
</comment>
<dbReference type="PROSITE" id="PS00584">
    <property type="entry name" value="PFKB_KINASES_2"/>
    <property type="match status" value="1"/>
</dbReference>
<evidence type="ECO:0000259" key="12">
    <source>
        <dbReference type="Pfam" id="PF00294"/>
    </source>
</evidence>
<dbReference type="PIRSF" id="PIRSF000535">
    <property type="entry name" value="1PFK/6PFK/LacC"/>
    <property type="match status" value="1"/>
</dbReference>
<keyword evidence="7 11" id="KW-0067">ATP-binding</keyword>
<dbReference type="RefSeq" id="WP_163179627.1">
    <property type="nucleotide sequence ID" value="NZ_JAAIWM010000003.1"/>
</dbReference>
<dbReference type="GO" id="GO:0016052">
    <property type="term" value="P:carbohydrate catabolic process"/>
    <property type="evidence" value="ECO:0007669"/>
    <property type="project" value="UniProtKB-ARBA"/>
</dbReference>
<dbReference type="FunFam" id="3.40.1190.20:FF:000001">
    <property type="entry name" value="Phosphofructokinase"/>
    <property type="match status" value="1"/>
</dbReference>
<dbReference type="Gene3D" id="3.40.1190.20">
    <property type="match status" value="1"/>
</dbReference>
<evidence type="ECO:0000256" key="7">
    <source>
        <dbReference type="ARBA" id="ARBA00022840"/>
    </source>
</evidence>
<evidence type="ECO:0000256" key="8">
    <source>
        <dbReference type="ARBA" id="ARBA00032802"/>
    </source>
</evidence>
<evidence type="ECO:0000256" key="10">
    <source>
        <dbReference type="PIRNR" id="PIRNR000535"/>
    </source>
</evidence>
<protein>
    <recommendedName>
        <fullName evidence="3 11">1-phosphofructokinase</fullName>
        <shortName evidence="11">Fru1PK</shortName>
        <ecNumber evidence="2 11">2.7.1.56</ecNumber>
    </recommendedName>
    <alternativeName>
        <fullName evidence="8 11">Fructose 1-phosphate kinase</fullName>
    </alternativeName>
</protein>
<evidence type="ECO:0000256" key="4">
    <source>
        <dbReference type="ARBA" id="ARBA00022679"/>
    </source>
</evidence>
<dbReference type="GO" id="GO:0008662">
    <property type="term" value="F:1-phosphofructokinase activity"/>
    <property type="evidence" value="ECO:0007669"/>
    <property type="project" value="UniProtKB-UniRule"/>
</dbReference>
<dbReference type="InterPro" id="IPR022463">
    <property type="entry name" value="1-PFruKinase"/>
</dbReference>
<comment type="function">
    <text evidence="11">Catalyzes the ATP-dependent phosphorylation of fructose-l-phosphate to fructose-l,6-bisphosphate.</text>
</comment>
<dbReference type="GO" id="GO:0005524">
    <property type="term" value="F:ATP binding"/>
    <property type="evidence" value="ECO:0007669"/>
    <property type="project" value="UniProtKB-UniRule"/>
</dbReference>
<dbReference type="NCBIfam" id="TIGR03828">
    <property type="entry name" value="pfkB"/>
    <property type="match status" value="1"/>
</dbReference>
<dbReference type="Pfam" id="PF00294">
    <property type="entry name" value="PfkB"/>
    <property type="match status" value="1"/>
</dbReference>
<keyword evidence="4 10" id="KW-0808">Transferase</keyword>
<evidence type="ECO:0000256" key="5">
    <source>
        <dbReference type="ARBA" id="ARBA00022741"/>
    </source>
</evidence>
<evidence type="ECO:0000313" key="13">
    <source>
        <dbReference type="EMBL" id="NEY72163.1"/>
    </source>
</evidence>
<dbReference type="SUPFAM" id="SSF53613">
    <property type="entry name" value="Ribokinase-like"/>
    <property type="match status" value="1"/>
</dbReference>
<dbReference type="CDD" id="cd01164">
    <property type="entry name" value="FruK_PfkB_like"/>
    <property type="match status" value="1"/>
</dbReference>
<dbReference type="EMBL" id="JAAIWM010000003">
    <property type="protein sequence ID" value="NEY72163.1"/>
    <property type="molecule type" value="Genomic_DNA"/>
</dbReference>